<evidence type="ECO:0000313" key="5">
    <source>
        <dbReference type="EMBL" id="KLU67650.1"/>
    </source>
</evidence>
<dbReference type="STRING" id="476652.DEAC_c00440"/>
<dbReference type="Gene3D" id="3.20.20.20">
    <property type="entry name" value="Dihydropteroate synthase-like"/>
    <property type="match status" value="1"/>
</dbReference>
<dbReference type="AlphaFoldDB" id="A0A0J1FW41"/>
<dbReference type="PATRIC" id="fig|476652.3.peg.46"/>
<keyword evidence="2 5" id="KW-0489">Methyltransferase</keyword>
<evidence type="ECO:0000256" key="1">
    <source>
        <dbReference type="ARBA" id="ARBA00010398"/>
    </source>
</evidence>
<gene>
    <name evidence="5" type="primary">acsE_1</name>
    <name evidence="5" type="ORF">DEAC_c00440</name>
</gene>
<keyword evidence="6" id="KW-1185">Reference proteome</keyword>
<reference evidence="5 6" key="1">
    <citation type="submission" date="2015-06" db="EMBL/GenBank/DDBJ databases">
        <title>Draft genome of the moderately acidophilic sulfate reducer Candidatus Desulfosporosinus acididurans strain M1.</title>
        <authorList>
            <person name="Poehlein A."/>
            <person name="Petzsch P."/>
            <person name="Johnson B.D."/>
            <person name="Schloemann M."/>
            <person name="Daniel R."/>
            <person name="Muehling M."/>
        </authorList>
    </citation>
    <scope>NUCLEOTIDE SEQUENCE [LARGE SCALE GENOMIC DNA]</scope>
    <source>
        <strain evidence="5 6">M1</strain>
    </source>
</reference>
<evidence type="ECO:0000256" key="3">
    <source>
        <dbReference type="ARBA" id="ARBA00022679"/>
    </source>
</evidence>
<feature type="domain" description="Pterin-binding" evidence="4">
    <location>
        <begin position="1"/>
        <end position="245"/>
    </location>
</feature>
<accession>A0A0J1FW41</accession>
<evidence type="ECO:0000259" key="4">
    <source>
        <dbReference type="PROSITE" id="PS50972"/>
    </source>
</evidence>
<organism evidence="5 6">
    <name type="scientific">Desulfosporosinus acididurans</name>
    <dbReference type="NCBI Taxonomy" id="476652"/>
    <lineage>
        <taxon>Bacteria</taxon>
        <taxon>Bacillati</taxon>
        <taxon>Bacillota</taxon>
        <taxon>Clostridia</taxon>
        <taxon>Eubacteriales</taxon>
        <taxon>Desulfitobacteriaceae</taxon>
        <taxon>Desulfosporosinus</taxon>
    </lineage>
</organism>
<dbReference type="PANTHER" id="PTHR45833">
    <property type="entry name" value="METHIONINE SYNTHASE"/>
    <property type="match status" value="1"/>
</dbReference>
<dbReference type="GO" id="GO:0005829">
    <property type="term" value="C:cytosol"/>
    <property type="evidence" value="ECO:0007669"/>
    <property type="project" value="TreeGrafter"/>
</dbReference>
<protein>
    <submittedName>
        <fullName evidence="5">5-methyltetrahydrofolate:corrinoid/iron-sulfur protein co-methyltransferase</fullName>
        <ecNumber evidence="5">2.1.1.258</ecNumber>
    </submittedName>
</protein>
<dbReference type="NCBIfam" id="NF005719">
    <property type="entry name" value="PRK07535.1"/>
    <property type="match status" value="1"/>
</dbReference>
<dbReference type="Pfam" id="PF00809">
    <property type="entry name" value="Pterin_bind"/>
    <property type="match status" value="1"/>
</dbReference>
<dbReference type="RefSeq" id="WP_047808041.1">
    <property type="nucleotide sequence ID" value="NZ_LDZY01000001.1"/>
</dbReference>
<name>A0A0J1FW41_9FIRM</name>
<dbReference type="GO" id="GO:0042558">
    <property type="term" value="P:pteridine-containing compound metabolic process"/>
    <property type="evidence" value="ECO:0007669"/>
    <property type="project" value="InterPro"/>
</dbReference>
<dbReference type="Proteomes" id="UP000036356">
    <property type="component" value="Unassembled WGS sequence"/>
</dbReference>
<dbReference type="GO" id="GO:0032259">
    <property type="term" value="P:methylation"/>
    <property type="evidence" value="ECO:0007669"/>
    <property type="project" value="UniProtKB-KW"/>
</dbReference>
<evidence type="ECO:0000256" key="2">
    <source>
        <dbReference type="ARBA" id="ARBA00022603"/>
    </source>
</evidence>
<dbReference type="GO" id="GO:0008705">
    <property type="term" value="F:methionine synthase activity"/>
    <property type="evidence" value="ECO:0007669"/>
    <property type="project" value="TreeGrafter"/>
</dbReference>
<proteinExistence type="inferred from homology"/>
<dbReference type="EC" id="2.1.1.258" evidence="5"/>
<dbReference type="GO" id="GO:0102036">
    <property type="term" value="F:methyltetrahydrofolate:corrinoid/iron-sulfur protein methyltransferase activity"/>
    <property type="evidence" value="ECO:0007669"/>
    <property type="project" value="UniProtKB-EC"/>
</dbReference>
<dbReference type="EMBL" id="LDZY01000001">
    <property type="protein sequence ID" value="KLU67650.1"/>
    <property type="molecule type" value="Genomic_DNA"/>
</dbReference>
<dbReference type="PROSITE" id="PS50972">
    <property type="entry name" value="PTERIN_BINDING"/>
    <property type="match status" value="1"/>
</dbReference>
<sequence length="267" mass="29254">MIIIGEKINGAIPSVAKAIAGKDAEFIKNLAKIQSEAGANFIDVCASVEDSLELETIKWLIDLVQEVTDTPISIDSPNARICAEAIKFCNKPGLINSVSMEGDKIELVFPLIAETKWECAALLCDDTGIPQTGEKRLEVFAEIMKKAKEYNIAPSRIHIDPLVQMLCTSENGILTIMDVIKEIKKQYPDIHVTGGASNISFNLPVRKLVNQAFIVLSMSSGMDSAILDPTNKDLMGMLYATEALLGMDEYCMEYIGAYREGKFGVKK</sequence>
<dbReference type="InterPro" id="IPR011005">
    <property type="entry name" value="Dihydropteroate_synth-like_sf"/>
</dbReference>
<keyword evidence="3 5" id="KW-0808">Transferase</keyword>
<comment type="similarity">
    <text evidence="1">Belongs to the vitamin-B12 dependent methionine synthase family.</text>
</comment>
<dbReference type="InterPro" id="IPR050554">
    <property type="entry name" value="Met_Synthase/Corrinoid"/>
</dbReference>
<dbReference type="InterPro" id="IPR000489">
    <property type="entry name" value="Pterin-binding_dom"/>
</dbReference>
<evidence type="ECO:0000313" key="6">
    <source>
        <dbReference type="Proteomes" id="UP000036356"/>
    </source>
</evidence>
<comment type="caution">
    <text evidence="5">The sequence shown here is derived from an EMBL/GenBank/DDBJ whole genome shotgun (WGS) entry which is preliminary data.</text>
</comment>
<dbReference type="SUPFAM" id="SSF51717">
    <property type="entry name" value="Dihydropteroate synthetase-like"/>
    <property type="match status" value="1"/>
</dbReference>